<gene>
    <name evidence="14" type="primary">rbsK</name>
    <name evidence="16" type="ORF">SAMN02745782_00485</name>
</gene>
<dbReference type="GO" id="GO:0003700">
    <property type="term" value="F:DNA-binding transcription factor activity"/>
    <property type="evidence" value="ECO:0007669"/>
    <property type="project" value="InterPro"/>
</dbReference>
<dbReference type="InterPro" id="IPR029056">
    <property type="entry name" value="Ribokinase-like"/>
</dbReference>
<evidence type="ECO:0000256" key="8">
    <source>
        <dbReference type="ARBA" id="ARBA00022840"/>
    </source>
</evidence>
<keyword evidence="5 14" id="KW-0479">Metal-binding</keyword>
<evidence type="ECO:0000259" key="15">
    <source>
        <dbReference type="PROSITE" id="PS51000"/>
    </source>
</evidence>
<keyword evidence="7 14" id="KW-0418">Kinase</keyword>
<evidence type="ECO:0000256" key="10">
    <source>
        <dbReference type="ARBA" id="ARBA00022958"/>
    </source>
</evidence>
<dbReference type="GO" id="GO:0005524">
    <property type="term" value="F:ATP binding"/>
    <property type="evidence" value="ECO:0007669"/>
    <property type="project" value="UniProtKB-UniRule"/>
</dbReference>
<comment type="similarity">
    <text evidence="14">Belongs to the carbohydrate kinase PfkB family. Ribokinase subfamily.</text>
</comment>
<evidence type="ECO:0000256" key="6">
    <source>
        <dbReference type="ARBA" id="ARBA00022741"/>
    </source>
</evidence>
<reference evidence="17" key="1">
    <citation type="submission" date="2017-02" db="EMBL/GenBank/DDBJ databases">
        <authorList>
            <person name="Varghese N."/>
            <person name="Submissions S."/>
        </authorList>
    </citation>
    <scope>NUCLEOTIDE SEQUENCE [LARGE SCALE GENOMIC DNA]</scope>
    <source>
        <strain evidence="17">DSM 19608</strain>
    </source>
</reference>
<feature type="binding site" evidence="14">
    <location>
        <position position="383"/>
    </location>
    <ligand>
        <name>K(+)</name>
        <dbReference type="ChEBI" id="CHEBI:29103"/>
    </ligand>
</feature>
<evidence type="ECO:0000256" key="2">
    <source>
        <dbReference type="ARBA" id="ARBA00012035"/>
    </source>
</evidence>
<evidence type="ECO:0000256" key="1">
    <source>
        <dbReference type="ARBA" id="ARBA00005380"/>
    </source>
</evidence>
<keyword evidence="8 14" id="KW-0067">ATP-binding</keyword>
<dbReference type="HAMAP" id="MF_01987">
    <property type="entry name" value="Ribokinase"/>
    <property type="match status" value="1"/>
</dbReference>
<dbReference type="GeneID" id="70583299"/>
<keyword evidence="10 14" id="KW-0630">Potassium</keyword>
<dbReference type="PRINTS" id="PR00990">
    <property type="entry name" value="RIBOKINASE"/>
</dbReference>
<feature type="binding site" evidence="14">
    <location>
        <position position="380"/>
    </location>
    <ligand>
        <name>K(+)</name>
        <dbReference type="ChEBI" id="CHEBI:29103"/>
    </ligand>
</feature>
<keyword evidence="11" id="KW-0805">Transcription regulation</keyword>
<dbReference type="GO" id="GO:0004747">
    <property type="term" value="F:ribokinase activity"/>
    <property type="evidence" value="ECO:0007669"/>
    <property type="project" value="UniProtKB-UniRule"/>
</dbReference>
<comment type="pathway">
    <text evidence="14">Carbohydrate metabolism; D-ribose degradation; D-ribose 5-phosphate from beta-D-ribopyranose: step 2/2.</text>
</comment>
<dbReference type="Pfam" id="PF00294">
    <property type="entry name" value="PfkB"/>
    <property type="match status" value="1"/>
</dbReference>
<feature type="active site" description="Proton acceptor" evidence="14">
    <location>
        <position position="350"/>
    </location>
</feature>
<dbReference type="InterPro" id="IPR036390">
    <property type="entry name" value="WH_DNA-bd_sf"/>
</dbReference>
<dbReference type="GO" id="GO:0005829">
    <property type="term" value="C:cytosol"/>
    <property type="evidence" value="ECO:0007669"/>
    <property type="project" value="TreeGrafter"/>
</dbReference>
<comment type="caution">
    <text evidence="14">Lacks conserved residue(s) required for the propagation of feature annotation.</text>
</comment>
<dbReference type="EMBL" id="FUXB01000002">
    <property type="protein sequence ID" value="SJZ49850.1"/>
    <property type="molecule type" value="Genomic_DNA"/>
</dbReference>
<keyword evidence="17" id="KW-1185">Reference proteome</keyword>
<comment type="cofactor">
    <cofactor evidence="14">
        <name>Mg(2+)</name>
        <dbReference type="ChEBI" id="CHEBI:18420"/>
    </cofactor>
    <text evidence="14">Requires a divalent cation, most likely magnesium in vivo, as an electrophilic catalyst to aid phosphoryl group transfer. It is the chelate of the metal and the nucleotide that is the actual substrate.</text>
</comment>
<dbReference type="CDD" id="cd01174">
    <property type="entry name" value="ribokinase"/>
    <property type="match status" value="1"/>
</dbReference>
<keyword evidence="12" id="KW-0804">Transcription</keyword>
<evidence type="ECO:0000256" key="11">
    <source>
        <dbReference type="ARBA" id="ARBA00023015"/>
    </source>
</evidence>
<feature type="binding site" evidence="14">
    <location>
        <position position="282"/>
    </location>
    <ligand>
        <name>ATP</name>
        <dbReference type="ChEBI" id="CHEBI:30616"/>
    </ligand>
</feature>
<dbReference type="InterPro" id="IPR011877">
    <property type="entry name" value="Ribokinase"/>
</dbReference>
<feature type="binding site" evidence="14">
    <location>
        <begin position="349"/>
        <end position="350"/>
    </location>
    <ligand>
        <name>ATP</name>
        <dbReference type="ChEBI" id="CHEBI:30616"/>
    </ligand>
</feature>
<evidence type="ECO:0000256" key="13">
    <source>
        <dbReference type="ARBA" id="ARBA00023277"/>
    </source>
</evidence>
<comment type="similarity">
    <text evidence="1">Belongs to the carbohydrate kinase pfkB family.</text>
</comment>
<feature type="binding site" evidence="14">
    <location>
        <begin position="318"/>
        <end position="323"/>
    </location>
    <ligand>
        <name>ATP</name>
        <dbReference type="ChEBI" id="CHEBI:30616"/>
    </ligand>
</feature>
<dbReference type="InterPro" id="IPR011611">
    <property type="entry name" value="PfkB_dom"/>
</dbReference>
<keyword evidence="13 14" id="KW-0119">Carbohydrate metabolism</keyword>
<comment type="subunit">
    <text evidence="14">Homodimer.</text>
</comment>
<keyword evidence="6 14" id="KW-0547">Nucleotide-binding</keyword>
<dbReference type="InterPro" id="IPR002139">
    <property type="entry name" value="Ribo/fructo_kinase"/>
</dbReference>
<dbReference type="SUPFAM" id="SSF46785">
    <property type="entry name" value="Winged helix' DNA-binding domain"/>
    <property type="match status" value="1"/>
</dbReference>
<evidence type="ECO:0000256" key="9">
    <source>
        <dbReference type="ARBA" id="ARBA00022842"/>
    </source>
</evidence>
<comment type="activity regulation">
    <text evidence="14">Activated by a monovalent cation that binds near, but not in, the active site. The most likely occupant of the site in vivo is potassium. Ion binding induces a conformational change that may alter substrate affinity.</text>
</comment>
<evidence type="ECO:0000256" key="3">
    <source>
        <dbReference type="ARBA" id="ARBA00016943"/>
    </source>
</evidence>
<comment type="catalytic activity">
    <reaction evidence="14">
        <text>D-ribose + ATP = D-ribose 5-phosphate + ADP + H(+)</text>
        <dbReference type="Rhea" id="RHEA:13697"/>
        <dbReference type="ChEBI" id="CHEBI:15378"/>
        <dbReference type="ChEBI" id="CHEBI:30616"/>
        <dbReference type="ChEBI" id="CHEBI:47013"/>
        <dbReference type="ChEBI" id="CHEBI:78346"/>
        <dbReference type="ChEBI" id="CHEBI:456216"/>
        <dbReference type="EC" id="2.7.1.15"/>
    </reaction>
</comment>
<dbReference type="Proteomes" id="UP000190834">
    <property type="component" value="Unassembled WGS sequence"/>
</dbReference>
<evidence type="ECO:0000256" key="5">
    <source>
        <dbReference type="ARBA" id="ARBA00022723"/>
    </source>
</evidence>
<dbReference type="Gene3D" id="1.10.10.10">
    <property type="entry name" value="Winged helix-like DNA-binding domain superfamily/Winged helix DNA-binding domain"/>
    <property type="match status" value="1"/>
</dbReference>
<keyword evidence="4 14" id="KW-0808">Transferase</keyword>
<comment type="function">
    <text evidence="14">Catalyzes the phosphorylation of ribose at O-5 in a reaction requiring ATP and magnesium. The resulting D-ribose-5-phosphate can then be used either for sythesis of nucleotides, histidine, and tryptophan, or as a component of the pentose phosphate pathway.</text>
</comment>
<evidence type="ECO:0000256" key="12">
    <source>
        <dbReference type="ARBA" id="ARBA00023163"/>
    </source>
</evidence>
<feature type="domain" description="HTH deoR-type" evidence="15">
    <location>
        <begin position="3"/>
        <end position="58"/>
    </location>
</feature>
<feature type="binding site" evidence="14">
    <location>
        <begin position="109"/>
        <end position="111"/>
    </location>
    <ligand>
        <name>substrate</name>
    </ligand>
</feature>
<evidence type="ECO:0000256" key="14">
    <source>
        <dbReference type="HAMAP-Rule" id="MF_01987"/>
    </source>
</evidence>
<feature type="binding site" evidence="14">
    <location>
        <position position="344"/>
    </location>
    <ligand>
        <name>K(+)</name>
        <dbReference type="ChEBI" id="CHEBI:29103"/>
    </ligand>
</feature>
<dbReference type="GO" id="GO:0046872">
    <property type="term" value="F:metal ion binding"/>
    <property type="evidence" value="ECO:0007669"/>
    <property type="project" value="UniProtKB-KW"/>
</dbReference>
<proteinExistence type="inferred from homology"/>
<dbReference type="Gene3D" id="3.40.1190.20">
    <property type="match status" value="1"/>
</dbReference>
<feature type="binding site" evidence="14">
    <location>
        <position position="238"/>
    </location>
    <ligand>
        <name>substrate</name>
    </ligand>
</feature>
<dbReference type="SUPFAM" id="SSF53613">
    <property type="entry name" value="Ribokinase-like"/>
    <property type="match status" value="1"/>
</dbReference>
<dbReference type="UniPathway" id="UPA00916">
    <property type="reaction ID" value="UER00889"/>
</dbReference>
<comment type="subcellular location">
    <subcellularLocation>
        <location evidence="14">Cytoplasm</location>
    </subcellularLocation>
</comment>
<feature type="binding site" evidence="14">
    <location>
        <position position="346"/>
    </location>
    <ligand>
        <name>K(+)</name>
        <dbReference type="ChEBI" id="CHEBI:29103"/>
    </ligand>
</feature>
<name>A0A1T4L5Q3_VIBCI</name>
<feature type="binding site" evidence="14">
    <location>
        <position position="385"/>
    </location>
    <ligand>
        <name>K(+)</name>
        <dbReference type="ChEBI" id="CHEBI:29103"/>
    </ligand>
</feature>
<dbReference type="STRING" id="1123491.SAMN02745782_00485"/>
<accession>A0A1T4L5Q3</accession>
<evidence type="ECO:0000256" key="7">
    <source>
        <dbReference type="ARBA" id="ARBA00022777"/>
    </source>
</evidence>
<dbReference type="SMART" id="SM00420">
    <property type="entry name" value="HTH_DEOR"/>
    <property type="match status" value="1"/>
</dbReference>
<dbReference type="FunFam" id="3.40.1190.20:FF:000019">
    <property type="entry name" value="Ribokinase"/>
    <property type="match status" value="1"/>
</dbReference>
<feature type="binding site" evidence="14">
    <location>
        <begin position="137"/>
        <end position="141"/>
    </location>
    <ligand>
        <name>substrate</name>
    </ligand>
</feature>
<dbReference type="PROSITE" id="PS51000">
    <property type="entry name" value="HTH_DEOR_2"/>
    <property type="match status" value="1"/>
</dbReference>
<organism evidence="16 17">
    <name type="scientific">Vibrio cincinnatiensis DSM 19608</name>
    <dbReference type="NCBI Taxonomy" id="1123491"/>
    <lineage>
        <taxon>Bacteria</taxon>
        <taxon>Pseudomonadati</taxon>
        <taxon>Pseudomonadota</taxon>
        <taxon>Gammaproteobacteria</taxon>
        <taxon>Vibrionales</taxon>
        <taxon>Vibrionaceae</taxon>
        <taxon>Vibrio</taxon>
    </lineage>
</organism>
<dbReference type="GO" id="GO:0019303">
    <property type="term" value="P:D-ribose catabolic process"/>
    <property type="evidence" value="ECO:0007669"/>
    <property type="project" value="UniProtKB-UniRule"/>
</dbReference>
<dbReference type="InterPro" id="IPR001034">
    <property type="entry name" value="DeoR_HTH"/>
</dbReference>
<dbReference type="InterPro" id="IPR002173">
    <property type="entry name" value="Carboh/pur_kinase_PfkB_CS"/>
</dbReference>
<dbReference type="OrthoDB" id="9776822at2"/>
<dbReference type="PANTHER" id="PTHR10584:SF166">
    <property type="entry name" value="RIBOKINASE"/>
    <property type="match status" value="1"/>
</dbReference>
<dbReference type="EC" id="2.7.1.15" evidence="2 14"/>
<dbReference type="PRINTS" id="PR00037">
    <property type="entry name" value="HTHLACR"/>
</dbReference>
<protein>
    <recommendedName>
        <fullName evidence="3 14">Ribokinase</fullName>
        <shortName evidence="14">RK</shortName>
        <ecNumber evidence="2 14">2.7.1.15</ecNumber>
    </recommendedName>
</protein>
<dbReference type="PANTHER" id="PTHR10584">
    <property type="entry name" value="SUGAR KINASE"/>
    <property type="match status" value="1"/>
</dbReference>
<evidence type="ECO:0000256" key="4">
    <source>
        <dbReference type="ARBA" id="ARBA00022679"/>
    </source>
</evidence>
<keyword evidence="14" id="KW-0963">Cytoplasm</keyword>
<sequence>MYKEQRQEKIIRLLRHQGQASVSFLASQLEVTKETIRTDLSQLQCDGLVVRHHGGASLKRHLMQNELLQDKHLDISHLIQTHHRAHVMDSYIRSAKDAVGKVCVFGSFNVDIVAKVARFPKNGETLVAKETTLGPGGKGANQALAAHSAGARVHFATKVGKDHFNQFAKKHLDSSGMESFSIYETDETTTGSAVIYVNEVGENFIAICPGANQWVTNEEVAELIPYLTESNVLLVQMENNFEAIEGVIKLAKGLNVKVILNPAPYSPDVDRFIPYVYLLTPNETEASQISGVEVTDVESAKQAAQIIHQKGAQSVIITMGKQGALLFEGSQFFHIPSYNAVAVDTTGAGDAFNGALAASLAKGQNMTQSALYASAFASLAVEREGAANMPNKTLVEARMLQQPVSIVMV</sequence>
<dbReference type="PROSITE" id="PS00584">
    <property type="entry name" value="PFKB_KINASES_2"/>
    <property type="match status" value="1"/>
</dbReference>
<evidence type="ECO:0000313" key="16">
    <source>
        <dbReference type="EMBL" id="SJZ49850.1"/>
    </source>
</evidence>
<dbReference type="Pfam" id="PF08220">
    <property type="entry name" value="HTH_DeoR"/>
    <property type="match status" value="1"/>
</dbReference>
<dbReference type="NCBIfam" id="TIGR02152">
    <property type="entry name" value="D_ribokin_bact"/>
    <property type="match status" value="1"/>
</dbReference>
<evidence type="ECO:0000313" key="17">
    <source>
        <dbReference type="Proteomes" id="UP000190834"/>
    </source>
</evidence>
<dbReference type="RefSeq" id="WP_078924892.1">
    <property type="nucleotide sequence ID" value="NZ_FUXB01000002.1"/>
</dbReference>
<keyword evidence="9 14" id="KW-0460">Magnesium</keyword>
<feature type="binding site" evidence="14">
    <location>
        <position position="350"/>
    </location>
    <ligand>
        <name>substrate</name>
    </ligand>
</feature>
<dbReference type="InterPro" id="IPR036388">
    <property type="entry name" value="WH-like_DNA-bd_sf"/>
</dbReference>
<dbReference type="AlphaFoldDB" id="A0A1T4L5Q3"/>